<proteinExistence type="predicted"/>
<gene>
    <name evidence="2" type="ORF">HKI87_02g13390</name>
</gene>
<dbReference type="Proteomes" id="UP001472866">
    <property type="component" value="Chromosome 02"/>
</dbReference>
<accession>A0AAX4P1L5</accession>
<dbReference type="AlphaFoldDB" id="A0AAX4P1L5"/>
<dbReference type="PANTHER" id="PTHR31182:SF21">
    <property type="entry name" value="C2 NT-TYPE DOMAIN-CONTAINING PROTEIN"/>
    <property type="match status" value="1"/>
</dbReference>
<organism evidence="2 3">
    <name type="scientific">Chloropicon roscoffensis</name>
    <dbReference type="NCBI Taxonomy" id="1461544"/>
    <lineage>
        <taxon>Eukaryota</taxon>
        <taxon>Viridiplantae</taxon>
        <taxon>Chlorophyta</taxon>
        <taxon>Chloropicophyceae</taxon>
        <taxon>Chloropicales</taxon>
        <taxon>Chloropicaceae</taxon>
        <taxon>Chloropicon</taxon>
    </lineage>
</organism>
<keyword evidence="3" id="KW-1185">Reference proteome</keyword>
<feature type="region of interest" description="Disordered" evidence="1">
    <location>
        <begin position="215"/>
        <end position="270"/>
    </location>
</feature>
<protein>
    <recommendedName>
        <fullName evidence="4">C2 NT-type domain-containing protein</fullName>
    </recommendedName>
</protein>
<evidence type="ECO:0000313" key="2">
    <source>
        <dbReference type="EMBL" id="WZN59811.1"/>
    </source>
</evidence>
<reference evidence="2 3" key="1">
    <citation type="submission" date="2024-03" db="EMBL/GenBank/DDBJ databases">
        <title>Complete genome sequence of the green alga Chloropicon roscoffensis RCC1871.</title>
        <authorList>
            <person name="Lemieux C."/>
            <person name="Pombert J.-F."/>
            <person name="Otis C."/>
            <person name="Turmel M."/>
        </authorList>
    </citation>
    <scope>NUCLEOTIDE SEQUENCE [LARGE SCALE GENOMIC DNA]</scope>
    <source>
        <strain evidence="2 3">RCC1871</strain>
    </source>
</reference>
<feature type="region of interest" description="Disordered" evidence="1">
    <location>
        <begin position="604"/>
        <end position="633"/>
    </location>
</feature>
<evidence type="ECO:0008006" key="4">
    <source>
        <dbReference type="Google" id="ProtNLM"/>
    </source>
</evidence>
<dbReference type="EMBL" id="CP151502">
    <property type="protein sequence ID" value="WZN59811.1"/>
    <property type="molecule type" value="Genomic_DNA"/>
</dbReference>
<evidence type="ECO:0000313" key="3">
    <source>
        <dbReference type="Proteomes" id="UP001472866"/>
    </source>
</evidence>
<dbReference type="PANTHER" id="PTHR31182">
    <property type="entry name" value="C2 NT-TYPE DOMAIN-CONTAINING PROTEIN"/>
    <property type="match status" value="1"/>
</dbReference>
<sequence length="654" mass="71684">MIAERVSESREAGASSQDATISSFDFSITVHSLKRRFERKAKDQPTDITQQSLYWARVKWLGSPSRFRTSFLSSSRKKTKEESAHLFDDESGNVLWEHVFKSRGVSLQRPLKKHPWEVQLAVFESRPGCAESQKIGQVILNMASYAGKEQKLVLPINGGFSSGELSITLSVQAAQAGVAGPNPPSTAPEALNMFGWTRTKSKQLLSSLKRTYATGLGKEERPSGGLELGEGEDGAGLPIDGRREERGEPGGAPAEAELAGKNDKGHKRKPSRSLFARMLQDSSNNSSDVGGTEVVFAGGEGEVVEKGARKIPERKRTKSNPDLMPINSPGQLAAIEMVRKFQEGRNPIKSIRKLEGLWEHIEIDGLLVDICFASIDQCSAGVDGFAACSTLAVGIASWMKLGPSPVPDGEGELDKLIREGSKVWRDIFHGESGDEMREKFPDMHLDLETAAEEWMREKGGLVSIDAGKSFVGFLMPKETPEIKSLREATKGFLTFDRILKEALDAQDSIYIVAWNDHFFVLRICSPDLIYLVDTLGVRLHDGCSKAFIVRFETEEGTEETKQPVLSSTAGEKCKAFFQSILAKETLDEVVNNLNVLELTAGADGATGGVERDEIGDEKTPEGEDRAESEAGGQKATMEWQFLLGRLQLELQFVG</sequence>
<feature type="region of interest" description="Disordered" evidence="1">
    <location>
        <begin position="308"/>
        <end position="328"/>
    </location>
</feature>
<name>A0AAX4P1L5_9CHLO</name>
<feature type="compositionally biased region" description="Basic and acidic residues" evidence="1">
    <location>
        <begin position="609"/>
        <end position="628"/>
    </location>
</feature>
<evidence type="ECO:0000256" key="1">
    <source>
        <dbReference type="SAM" id="MobiDB-lite"/>
    </source>
</evidence>